<sequence length="107" mass="12812">MLEKITHLNDLFDCYEPLLTNKQRELFKLYYQHDYSLGEIAEQSDVSRQAVYDTLKRVTSLLYDYESKLKLLAKEQLIEKTINDMEDILTTDDDIRLREIYKNLIKS</sequence>
<protein>
    <recommendedName>
        <fullName evidence="3">UPF0122 protein PRVXT_001361</fullName>
    </recommendedName>
</protein>
<reference evidence="4" key="2">
    <citation type="submission" date="2024-06" db="EMBL/GenBank/DDBJ databases">
        <authorList>
            <person name="Petrova K.O."/>
            <person name="Toshchakov S.V."/>
            <person name="Boltjanskaja Y.V."/>
            <person name="Kevbrin V."/>
        </authorList>
    </citation>
    <scope>NUCLEOTIDE SEQUENCE</scope>
    <source>
        <strain evidence="4">Z-910T</strain>
    </source>
</reference>
<dbReference type="HAMAP" id="MF_00245">
    <property type="entry name" value="UPF0122"/>
    <property type="match status" value="1"/>
</dbReference>
<dbReference type="NCBIfam" id="NF045758">
    <property type="entry name" value="YlxM"/>
    <property type="match status" value="1"/>
</dbReference>
<dbReference type="InterPro" id="IPR007394">
    <property type="entry name" value="UPF0122"/>
</dbReference>
<evidence type="ECO:0000256" key="2">
    <source>
        <dbReference type="ARBA" id="ARBA00024764"/>
    </source>
</evidence>
<evidence type="ECO:0000256" key="3">
    <source>
        <dbReference type="HAMAP-Rule" id="MF_00245"/>
    </source>
</evidence>
<reference evidence="4" key="1">
    <citation type="journal article" date="2013" name="Extremophiles">
        <title>Proteinivorax tanatarense gen. nov., sp. nov., an anaerobic, haloalkaliphilic, proteolytic bacterium isolated from a decaying algal bloom, and proposal of Proteinivoraceae fam. nov.</title>
        <authorList>
            <person name="Kevbrin V."/>
            <person name="Boltyanskaya Y."/>
            <person name="Zhilina T."/>
            <person name="Kolganova T."/>
            <person name="Lavrentjeva E."/>
            <person name="Kuznetsov B."/>
        </authorList>
    </citation>
    <scope>NUCLEOTIDE SEQUENCE</scope>
    <source>
        <strain evidence="4">Z-910T</strain>
    </source>
</reference>
<organism evidence="4">
    <name type="scientific">Proteinivorax tanatarense</name>
    <dbReference type="NCBI Taxonomy" id="1260629"/>
    <lineage>
        <taxon>Bacteria</taxon>
        <taxon>Bacillati</taxon>
        <taxon>Bacillota</taxon>
        <taxon>Clostridia</taxon>
        <taxon>Eubacteriales</taxon>
        <taxon>Proteinivoracaceae</taxon>
        <taxon>Proteinivorax</taxon>
    </lineage>
</organism>
<dbReference type="Pfam" id="PF04297">
    <property type="entry name" value="UPF0122"/>
    <property type="match status" value="1"/>
</dbReference>
<gene>
    <name evidence="4" type="primary">ylxM</name>
    <name evidence="4" type="ORF">PRVXT_001361</name>
</gene>
<comment type="similarity">
    <text evidence="1 3">Belongs to the UPF0122 family.</text>
</comment>
<dbReference type="PANTHER" id="PTHR40083:SF1">
    <property type="entry name" value="UPF0122 PROTEIN YLXM"/>
    <property type="match status" value="1"/>
</dbReference>
<dbReference type="SUPFAM" id="SSF88659">
    <property type="entry name" value="Sigma3 and sigma4 domains of RNA polymerase sigma factors"/>
    <property type="match status" value="1"/>
</dbReference>
<dbReference type="EMBL" id="CP158367">
    <property type="protein sequence ID" value="XBX76182.1"/>
    <property type="molecule type" value="Genomic_DNA"/>
</dbReference>
<evidence type="ECO:0000256" key="1">
    <source>
        <dbReference type="ARBA" id="ARBA00008720"/>
    </source>
</evidence>
<dbReference type="Gene3D" id="1.10.10.10">
    <property type="entry name" value="Winged helix-like DNA-binding domain superfamily/Winged helix DNA-binding domain"/>
    <property type="match status" value="1"/>
</dbReference>
<name>A0AAU7VPT3_9FIRM</name>
<dbReference type="GO" id="GO:0003677">
    <property type="term" value="F:DNA binding"/>
    <property type="evidence" value="ECO:0007669"/>
    <property type="project" value="UniProtKB-KW"/>
</dbReference>
<proteinExistence type="inferred from homology"/>
<keyword evidence="4" id="KW-0238">DNA-binding</keyword>
<accession>A0AAU7VPT3</accession>
<dbReference type="InterPro" id="IPR054831">
    <property type="entry name" value="UPF0122_fam_protein"/>
</dbReference>
<dbReference type="RefSeq" id="WP_350344916.1">
    <property type="nucleotide sequence ID" value="NZ_CP158367.1"/>
</dbReference>
<dbReference type="InterPro" id="IPR013324">
    <property type="entry name" value="RNA_pol_sigma_r3/r4-like"/>
</dbReference>
<dbReference type="AlphaFoldDB" id="A0AAU7VPT3"/>
<dbReference type="InterPro" id="IPR036388">
    <property type="entry name" value="WH-like_DNA-bd_sf"/>
</dbReference>
<dbReference type="PANTHER" id="PTHR40083">
    <property type="entry name" value="UPF0122 PROTEIN CBO2450/CLC_2298"/>
    <property type="match status" value="1"/>
</dbReference>
<comment type="function">
    <text evidence="2 3">Might take part in the signal recognition particle (SRP) pathway. This is inferred from the conservation of its genetic proximity to ftsY/ffh. May be a regulatory protein.</text>
</comment>
<evidence type="ECO:0000313" key="4">
    <source>
        <dbReference type="EMBL" id="XBX76182.1"/>
    </source>
</evidence>